<feature type="domain" description="Ig-like" evidence="3">
    <location>
        <begin position="86"/>
        <end position="174"/>
    </location>
</feature>
<dbReference type="Gene3D" id="2.60.40.10">
    <property type="entry name" value="Immunoglobulins"/>
    <property type="match status" value="1"/>
</dbReference>
<dbReference type="InterPro" id="IPR036179">
    <property type="entry name" value="Ig-like_dom_sf"/>
</dbReference>
<keyword evidence="5" id="KW-1185">Reference proteome</keyword>
<dbReference type="OrthoDB" id="8002045at2759"/>
<dbReference type="AlphaFoldDB" id="A0A6P4FBA9"/>
<proteinExistence type="predicted"/>
<feature type="region of interest" description="Disordered" evidence="1">
    <location>
        <begin position="29"/>
        <end position="77"/>
    </location>
</feature>
<evidence type="ECO:0000259" key="3">
    <source>
        <dbReference type="PROSITE" id="PS50835"/>
    </source>
</evidence>
<reference evidence="6" key="2">
    <citation type="submission" date="2025-04" db="UniProtKB">
        <authorList>
            <consortium name="RefSeq"/>
        </authorList>
    </citation>
    <scope>IDENTIFICATION</scope>
</reference>
<organism evidence="6">
    <name type="scientific">Drosophila rhopaloa</name>
    <name type="common">Fruit fly</name>
    <dbReference type="NCBI Taxonomy" id="1041015"/>
    <lineage>
        <taxon>Eukaryota</taxon>
        <taxon>Metazoa</taxon>
        <taxon>Ecdysozoa</taxon>
        <taxon>Arthropoda</taxon>
        <taxon>Hexapoda</taxon>
        <taxon>Insecta</taxon>
        <taxon>Pterygota</taxon>
        <taxon>Neoptera</taxon>
        <taxon>Endopterygota</taxon>
        <taxon>Diptera</taxon>
        <taxon>Brachycera</taxon>
        <taxon>Muscomorpha</taxon>
        <taxon>Ephydroidea</taxon>
        <taxon>Drosophilidae</taxon>
        <taxon>Drosophila</taxon>
        <taxon>Sophophora</taxon>
    </lineage>
</organism>
<dbReference type="Proteomes" id="UP001652680">
    <property type="component" value="Unassembled WGS sequence"/>
</dbReference>
<dbReference type="PROSITE" id="PS50835">
    <property type="entry name" value="IG_LIKE"/>
    <property type="match status" value="1"/>
</dbReference>
<feature type="signal peptide" evidence="2">
    <location>
        <begin position="1"/>
        <end position="22"/>
    </location>
</feature>
<dbReference type="RefSeq" id="XP_016987457.1">
    <property type="nucleotide sequence ID" value="XM_017131968.1"/>
</dbReference>
<evidence type="ECO:0000256" key="2">
    <source>
        <dbReference type="SAM" id="SignalP"/>
    </source>
</evidence>
<reference evidence="4" key="3">
    <citation type="submission" date="2025-05" db="UniProtKB">
        <authorList>
            <consortium name="EnsemblMetazoa"/>
        </authorList>
    </citation>
    <scope>IDENTIFICATION</scope>
</reference>
<feature type="compositionally biased region" description="Gly residues" evidence="1">
    <location>
        <begin position="35"/>
        <end position="45"/>
    </location>
</feature>
<protein>
    <submittedName>
        <fullName evidence="6">Uncharacterized protein LOC108050333</fullName>
    </submittedName>
</protein>
<evidence type="ECO:0000256" key="1">
    <source>
        <dbReference type="SAM" id="MobiDB-lite"/>
    </source>
</evidence>
<keyword evidence="2" id="KW-0732">Signal</keyword>
<evidence type="ECO:0000313" key="6">
    <source>
        <dbReference type="RefSeq" id="XP_016987457.1"/>
    </source>
</evidence>
<dbReference type="SUPFAM" id="SSF48726">
    <property type="entry name" value="Immunoglobulin"/>
    <property type="match status" value="1"/>
</dbReference>
<sequence length="231" mass="24579">MRHLWLLLLIACGSVQFPGVLTLPEALPAKSSSASGGGNGGGAGRGVTASSAGDTGADYSEYEEEEQKGAPGNLAKSTAGPKIPYPYFEQTDVNLYVPNNTTSVKLECPVKNYNAQHHVVLWFKGTVPVSNDQNIFNPIYGLDSQFALTVPLAPNATEERYECKVMPNARRQVTIRFGPEPSTPAPSPSPVSVSAVTSAPAKDSASHGRDISLWLLGLFLATLQLAVSFRF</sequence>
<accession>A0A6P4FBA9</accession>
<dbReference type="GeneID" id="108050333"/>
<dbReference type="InterPro" id="IPR013783">
    <property type="entry name" value="Ig-like_fold"/>
</dbReference>
<gene>
    <name evidence="6" type="primary">LOC108050333</name>
    <name evidence="4" type="synonym">108050333</name>
</gene>
<name>A0A6P4FBA9_DRORH</name>
<reference evidence="5" key="1">
    <citation type="journal article" date="2021" name="Elife">
        <title>Highly contiguous assemblies of 101 drosophilid genomes.</title>
        <authorList>
            <person name="Kim B.Y."/>
            <person name="Wang J.R."/>
            <person name="Miller D.E."/>
            <person name="Barmina O."/>
            <person name="Delaney E."/>
            <person name="Thompson A."/>
            <person name="Comeault A.A."/>
            <person name="Peede D."/>
            <person name="D'Agostino E.R."/>
            <person name="Pelaez J."/>
            <person name="Aguilar J.M."/>
            <person name="Haji D."/>
            <person name="Matsunaga T."/>
            <person name="Armstrong E.E."/>
            <person name="Zych M."/>
            <person name="Ogawa Y."/>
            <person name="Stamenkovic-Radak M."/>
            <person name="Jelic M."/>
            <person name="Veselinovic M.S."/>
            <person name="Tanaskovic M."/>
            <person name="Eric P."/>
            <person name="Gao J.J."/>
            <person name="Katoh T.K."/>
            <person name="Toda M.J."/>
            <person name="Watabe H."/>
            <person name="Watada M."/>
            <person name="Davis J.S."/>
            <person name="Moyle L.C."/>
            <person name="Manoli G."/>
            <person name="Bertolini E."/>
            <person name="Kostal V."/>
            <person name="Hawley R.S."/>
            <person name="Takahashi A."/>
            <person name="Jones C.D."/>
            <person name="Price D.K."/>
            <person name="Whiteman N."/>
            <person name="Kopp A."/>
            <person name="Matute D.R."/>
            <person name="Petrov D.A."/>
        </authorList>
    </citation>
    <scope>NUCLEOTIDE SEQUENCE [LARGE SCALE GENOMIC DNA]</scope>
</reference>
<dbReference type="EnsemblMetazoa" id="XM_017131968.1">
    <property type="protein sequence ID" value="XP_016987457.1"/>
    <property type="gene ID" value="LOC108050333"/>
</dbReference>
<evidence type="ECO:0000313" key="4">
    <source>
        <dbReference type="EnsemblMetazoa" id="XP_016987457.1"/>
    </source>
</evidence>
<evidence type="ECO:0000313" key="5">
    <source>
        <dbReference type="Proteomes" id="UP001652680"/>
    </source>
</evidence>
<dbReference type="Pfam" id="PF07654">
    <property type="entry name" value="C1-set"/>
    <property type="match status" value="1"/>
</dbReference>
<feature type="chain" id="PRO_5027535799" evidence="2">
    <location>
        <begin position="23"/>
        <end position="231"/>
    </location>
</feature>
<dbReference type="InterPro" id="IPR003597">
    <property type="entry name" value="Ig_C1-set"/>
</dbReference>
<feature type="region of interest" description="Disordered" evidence="1">
    <location>
        <begin position="176"/>
        <end position="196"/>
    </location>
</feature>
<dbReference type="InterPro" id="IPR007110">
    <property type="entry name" value="Ig-like_dom"/>
</dbReference>